<organism evidence="1 2">
    <name type="scientific">Pristionchus entomophagus</name>
    <dbReference type="NCBI Taxonomy" id="358040"/>
    <lineage>
        <taxon>Eukaryota</taxon>
        <taxon>Metazoa</taxon>
        <taxon>Ecdysozoa</taxon>
        <taxon>Nematoda</taxon>
        <taxon>Chromadorea</taxon>
        <taxon>Rhabditida</taxon>
        <taxon>Rhabditina</taxon>
        <taxon>Diplogasteromorpha</taxon>
        <taxon>Diplogasteroidea</taxon>
        <taxon>Neodiplogasteridae</taxon>
        <taxon>Pristionchus</taxon>
    </lineage>
</organism>
<protein>
    <submittedName>
        <fullName evidence="1">Uncharacterized protein</fullName>
    </submittedName>
</protein>
<name>A0AAV5TT41_9BILA</name>
<feature type="non-terminal residue" evidence="1">
    <location>
        <position position="1"/>
    </location>
</feature>
<comment type="caution">
    <text evidence="1">The sequence shown here is derived from an EMBL/GenBank/DDBJ whole genome shotgun (WGS) entry which is preliminary data.</text>
</comment>
<evidence type="ECO:0000313" key="1">
    <source>
        <dbReference type="EMBL" id="GMS97617.1"/>
    </source>
</evidence>
<dbReference type="AlphaFoldDB" id="A0AAV5TT41"/>
<feature type="non-terminal residue" evidence="1">
    <location>
        <position position="88"/>
    </location>
</feature>
<sequence length="88" mass="9873">QSDESDRSNVALAPIMSRGFNAMGVIMNPNSNCEDLHRSLLHLDCERAVSLNLVPNRNDSTRDLIYGLIESLQLNLSEMIEKRNGTEE</sequence>
<accession>A0AAV5TT41</accession>
<evidence type="ECO:0000313" key="2">
    <source>
        <dbReference type="Proteomes" id="UP001432027"/>
    </source>
</evidence>
<dbReference type="EMBL" id="BTSX01000004">
    <property type="protein sequence ID" value="GMS97617.1"/>
    <property type="molecule type" value="Genomic_DNA"/>
</dbReference>
<proteinExistence type="predicted"/>
<dbReference type="Proteomes" id="UP001432027">
    <property type="component" value="Unassembled WGS sequence"/>
</dbReference>
<reference evidence="1" key="1">
    <citation type="submission" date="2023-10" db="EMBL/GenBank/DDBJ databases">
        <title>Genome assembly of Pristionchus species.</title>
        <authorList>
            <person name="Yoshida K."/>
            <person name="Sommer R.J."/>
        </authorList>
    </citation>
    <scope>NUCLEOTIDE SEQUENCE</scope>
    <source>
        <strain evidence="1">RS0144</strain>
    </source>
</reference>
<keyword evidence="2" id="KW-1185">Reference proteome</keyword>
<gene>
    <name evidence="1" type="ORF">PENTCL1PPCAC_19792</name>
</gene>